<name>A0A0G1XQ64_9BACT</name>
<dbReference type="EMBL" id="LCRH01000011">
    <property type="protein sequence ID" value="KKW33015.1"/>
    <property type="molecule type" value="Genomic_DNA"/>
</dbReference>
<feature type="region of interest" description="Disordered" evidence="1">
    <location>
        <begin position="1"/>
        <end position="24"/>
    </location>
</feature>
<comment type="caution">
    <text evidence="2">The sequence shown here is derived from an EMBL/GenBank/DDBJ whole genome shotgun (WGS) entry which is preliminary data.</text>
</comment>
<sequence>MAQVDEVEEVIPSRPTISEQELEEERETRITSADVVSLSKTFVTRYGSYSNEANFANLEDVLPLASVSFASELQNVIDTGVVPEGYYGVSTSIVTVTVDEKDEAAGTAQVTVMTQREEAIGSTQNVTVKYQDVILLFVKEGDAWKVDSATWQ</sequence>
<organism evidence="2 3">
    <name type="scientific">Candidatus Uhrbacteria bacterium GW2011_GWA2_52_8d</name>
    <dbReference type="NCBI Taxonomy" id="1618979"/>
    <lineage>
        <taxon>Bacteria</taxon>
        <taxon>Candidatus Uhriibacteriota</taxon>
    </lineage>
</organism>
<gene>
    <name evidence="2" type="ORF">UY76_C0011G0011</name>
</gene>
<evidence type="ECO:0000313" key="2">
    <source>
        <dbReference type="EMBL" id="KKW33015.1"/>
    </source>
</evidence>
<evidence type="ECO:0000313" key="3">
    <source>
        <dbReference type="Proteomes" id="UP000034054"/>
    </source>
</evidence>
<dbReference type="AlphaFoldDB" id="A0A0G1XQ64"/>
<dbReference type="Proteomes" id="UP000034054">
    <property type="component" value="Unassembled WGS sequence"/>
</dbReference>
<proteinExistence type="predicted"/>
<protein>
    <submittedName>
        <fullName evidence="2">Uncharacterized protein</fullName>
    </submittedName>
</protein>
<reference evidence="2 3" key="1">
    <citation type="journal article" date="2015" name="Nature">
        <title>rRNA introns, odd ribosomes, and small enigmatic genomes across a large radiation of phyla.</title>
        <authorList>
            <person name="Brown C.T."/>
            <person name="Hug L.A."/>
            <person name="Thomas B.C."/>
            <person name="Sharon I."/>
            <person name="Castelle C.J."/>
            <person name="Singh A."/>
            <person name="Wilkins M.J."/>
            <person name="Williams K.H."/>
            <person name="Banfield J.F."/>
        </authorList>
    </citation>
    <scope>NUCLEOTIDE SEQUENCE [LARGE SCALE GENOMIC DNA]</scope>
</reference>
<evidence type="ECO:0000256" key="1">
    <source>
        <dbReference type="SAM" id="MobiDB-lite"/>
    </source>
</evidence>
<accession>A0A0G1XQ64</accession>